<keyword evidence="2" id="KW-1185">Reference proteome</keyword>
<proteinExistence type="predicted"/>
<evidence type="ECO:0000313" key="1">
    <source>
        <dbReference type="EMBL" id="KAK4819778.1"/>
    </source>
</evidence>
<dbReference type="EMBL" id="JAUNZN010000006">
    <property type="protein sequence ID" value="KAK4819778.1"/>
    <property type="molecule type" value="Genomic_DNA"/>
</dbReference>
<sequence>MSQQCALTAKRANHILGYIKHSITSQSREVIIPLYSALVRPHLEYSVLECTQRRARKLMKRLEGMSYEERLRTLVLSSLEKRRLRSDLIAFYSFLRRGSGEGGAELLSLGSSDRTCGNGVKLHQRMFRRDIRSISFLRGTGKALTNWNQVSEAHRVVRAGASALGGEVIGGGLQGDPQQLPCLQGGDGEDGTRLFTEVHGGRMGHNGQNLKQKRFILDARINFFSMRTVEQWKRLPSETVPSPSSEFFKLQLGQALSNLV</sequence>
<name>A0AAN7N133_MYCAM</name>
<dbReference type="PANTHER" id="PTHR33332">
    <property type="entry name" value="REVERSE TRANSCRIPTASE DOMAIN-CONTAINING PROTEIN"/>
    <property type="match status" value="1"/>
</dbReference>
<dbReference type="Proteomes" id="UP001333110">
    <property type="component" value="Unassembled WGS sequence"/>
</dbReference>
<dbReference type="AlphaFoldDB" id="A0AAN7N133"/>
<comment type="caution">
    <text evidence="1">The sequence shown here is derived from an EMBL/GenBank/DDBJ whole genome shotgun (WGS) entry which is preliminary data.</text>
</comment>
<protein>
    <submittedName>
        <fullName evidence="1">Uncharacterized protein</fullName>
    </submittedName>
</protein>
<organism evidence="1 2">
    <name type="scientific">Mycteria americana</name>
    <name type="common">Wood stork</name>
    <dbReference type="NCBI Taxonomy" id="33587"/>
    <lineage>
        <taxon>Eukaryota</taxon>
        <taxon>Metazoa</taxon>
        <taxon>Chordata</taxon>
        <taxon>Craniata</taxon>
        <taxon>Vertebrata</taxon>
        <taxon>Euteleostomi</taxon>
        <taxon>Archelosauria</taxon>
        <taxon>Archosauria</taxon>
        <taxon>Dinosauria</taxon>
        <taxon>Saurischia</taxon>
        <taxon>Theropoda</taxon>
        <taxon>Coelurosauria</taxon>
        <taxon>Aves</taxon>
        <taxon>Neognathae</taxon>
        <taxon>Neoaves</taxon>
        <taxon>Aequornithes</taxon>
        <taxon>Ciconiiformes</taxon>
        <taxon>Ciconiidae</taxon>
        <taxon>Mycteria</taxon>
    </lineage>
</organism>
<gene>
    <name evidence="1" type="ORF">QYF61_011378</name>
</gene>
<accession>A0AAN7N133</accession>
<reference evidence="1 2" key="1">
    <citation type="journal article" date="2023" name="J. Hered.">
        <title>Chromosome-level genome of the wood stork (Mycteria americana) provides insight into avian chromosome evolution.</title>
        <authorList>
            <person name="Flamio R. Jr."/>
            <person name="Ramstad K.M."/>
        </authorList>
    </citation>
    <scope>NUCLEOTIDE SEQUENCE [LARGE SCALE GENOMIC DNA]</scope>
    <source>
        <strain evidence="1">JAX WOST 10</strain>
    </source>
</reference>
<evidence type="ECO:0000313" key="2">
    <source>
        <dbReference type="Proteomes" id="UP001333110"/>
    </source>
</evidence>